<feature type="region of interest" description="Disordered" evidence="3">
    <location>
        <begin position="244"/>
        <end position="276"/>
    </location>
</feature>
<dbReference type="GO" id="GO:0008270">
    <property type="term" value="F:zinc ion binding"/>
    <property type="evidence" value="ECO:0007669"/>
    <property type="project" value="UniProtKB-KW"/>
</dbReference>
<reference evidence="5 6" key="1">
    <citation type="submission" date="2017-05" db="EMBL/GenBank/DDBJ databases">
        <title>The Genome Sequence of Tsuchiyaea wingfieldii DSM 27421.</title>
        <authorList>
            <person name="Cuomo C."/>
            <person name="Passer A."/>
            <person name="Billmyre B."/>
            <person name="Heitman J."/>
        </authorList>
    </citation>
    <scope>NUCLEOTIDE SEQUENCE [LARGE SCALE GENOMIC DNA]</scope>
    <source>
        <strain evidence="5 6">DSM 27421</strain>
    </source>
</reference>
<dbReference type="GO" id="GO:0003676">
    <property type="term" value="F:nucleic acid binding"/>
    <property type="evidence" value="ECO:0007669"/>
    <property type="project" value="InterPro"/>
</dbReference>
<keyword evidence="6" id="KW-1185">Reference proteome</keyword>
<dbReference type="SUPFAM" id="SSF57756">
    <property type="entry name" value="Retrovirus zinc finger-like domains"/>
    <property type="match status" value="1"/>
</dbReference>
<feature type="domain" description="CCHC-type" evidence="4">
    <location>
        <begin position="220"/>
        <end position="235"/>
    </location>
</feature>
<protein>
    <recommendedName>
        <fullName evidence="4">CCHC-type domain-containing protein</fullName>
    </recommendedName>
</protein>
<dbReference type="AlphaFoldDB" id="A0A5D3B960"/>
<feature type="region of interest" description="Disordered" evidence="3">
    <location>
        <begin position="159"/>
        <end position="194"/>
    </location>
</feature>
<dbReference type="InterPro" id="IPR036875">
    <property type="entry name" value="Znf_CCHC_sf"/>
</dbReference>
<comment type="caution">
    <text evidence="5">The sequence shown here is derived from an EMBL/GenBank/DDBJ whole genome shotgun (WGS) entry which is preliminary data.</text>
</comment>
<gene>
    <name evidence="5" type="ORF">B9479_000150</name>
</gene>
<feature type="compositionally biased region" description="Polar residues" evidence="3">
    <location>
        <begin position="263"/>
        <end position="276"/>
    </location>
</feature>
<dbReference type="EMBL" id="NIDF01000001">
    <property type="protein sequence ID" value="TYJ59161.1"/>
    <property type="molecule type" value="Genomic_DNA"/>
</dbReference>
<dbReference type="PROSITE" id="PS50158">
    <property type="entry name" value="ZF_CCHC"/>
    <property type="match status" value="1"/>
</dbReference>
<dbReference type="SMART" id="SM00343">
    <property type="entry name" value="ZnF_C2HC"/>
    <property type="match status" value="1"/>
</dbReference>
<feature type="compositionally biased region" description="Basic and acidic residues" evidence="3">
    <location>
        <begin position="159"/>
        <end position="168"/>
    </location>
</feature>
<organism evidence="5 6">
    <name type="scientific">Cryptococcus floricola</name>
    <dbReference type="NCBI Taxonomy" id="2591691"/>
    <lineage>
        <taxon>Eukaryota</taxon>
        <taxon>Fungi</taxon>
        <taxon>Dikarya</taxon>
        <taxon>Basidiomycota</taxon>
        <taxon>Agaricomycotina</taxon>
        <taxon>Tremellomycetes</taxon>
        <taxon>Tremellales</taxon>
        <taxon>Cryptococcaceae</taxon>
        <taxon>Cryptococcus</taxon>
    </lineage>
</organism>
<evidence type="ECO:0000256" key="3">
    <source>
        <dbReference type="SAM" id="MobiDB-lite"/>
    </source>
</evidence>
<sequence>MSTEQSRMWFAWREREWATQGTLIAQVAPHYRTTISHHKTAAEMWKALMDNFGQRADAGGLSLAWRAMAMLQLRENPTVDEMIQHEADFDEKRRAIVNRGGSWDDEANCEQFLLTLPIERDTDFKDLRRDFHIEAPHSGDRFPFLEKLYLGVMQRKERAEQAENDRRGFGGGMGETVQRVEKTEGGRRGVGGTGERTVAAVGHAGPTGRTQGGGGRGPVKCYVCDETGHIMRFCPVVETARQTMGEGTPGGGGTKEGQEYGRSNASGNKPGLQNTW</sequence>
<feature type="compositionally biased region" description="Basic and acidic residues" evidence="3">
    <location>
        <begin position="178"/>
        <end position="187"/>
    </location>
</feature>
<evidence type="ECO:0000313" key="6">
    <source>
        <dbReference type="Proteomes" id="UP000322245"/>
    </source>
</evidence>
<evidence type="ECO:0000256" key="2">
    <source>
        <dbReference type="PROSITE-ProRule" id="PRU00047"/>
    </source>
</evidence>
<accession>A0A5D3B960</accession>
<proteinExistence type="predicted"/>
<keyword evidence="2" id="KW-0862">Zinc</keyword>
<dbReference type="GO" id="GO:0006397">
    <property type="term" value="P:mRNA processing"/>
    <property type="evidence" value="ECO:0007669"/>
    <property type="project" value="UniProtKB-KW"/>
</dbReference>
<dbReference type="Proteomes" id="UP000322245">
    <property type="component" value="Unassembled WGS sequence"/>
</dbReference>
<evidence type="ECO:0000256" key="1">
    <source>
        <dbReference type="ARBA" id="ARBA00022664"/>
    </source>
</evidence>
<dbReference type="InterPro" id="IPR001878">
    <property type="entry name" value="Znf_CCHC"/>
</dbReference>
<keyword evidence="2" id="KW-0863">Zinc-finger</keyword>
<keyword evidence="2" id="KW-0479">Metal-binding</keyword>
<keyword evidence="1" id="KW-0507">mRNA processing</keyword>
<evidence type="ECO:0000259" key="4">
    <source>
        <dbReference type="PROSITE" id="PS50158"/>
    </source>
</evidence>
<evidence type="ECO:0000313" key="5">
    <source>
        <dbReference type="EMBL" id="TYJ59161.1"/>
    </source>
</evidence>
<name>A0A5D3B960_9TREE</name>